<feature type="chain" id="PRO_5038415273" description="Major fimbrial subunit protein N-terminal domain-containing protein" evidence="2">
    <location>
        <begin position="21"/>
        <end position="458"/>
    </location>
</feature>
<sequence length="458" mass="50510">MKRRSSFFILSSSVLILLLAACQGDELPLTPQPQNPSVLTFTVAAETAETRSVPESPSTETGKGVQYVQNVKLYLFKEGDGSTTYVGMEEPIWKNLSIESGGEAVNSEIEANKAGHSTVSKSYPLQTALEPNTTYTLLAVGYEKDAIYDIQTNGQSLEGLKERTDNGDGTYTDGAEVTLSDLSSVLTSGKDKSNIQSNEYFTGTETATTDADGRLPEGTTVTMRRRVAGLSACFKLTNFSRQPAAVAIMLWKDPYKDVPTLRRIWQQPNFTDHGETALTSSTEDAPNMSPQCLLWLDFKQENTGIENYINTDEEDPDDSDDEDTSGIDDNDKDKNSTYITEVQSGYVLPIEAPGIDEEKNYTLAVVVYTQEGEKYRAICTKRAALAEDGNLIFATDLGTGIVDDESYYRYPIVANRFYRFGTGSKPLEVEYDENNPFEVIVEPGWEGMPDLGFGENEE</sequence>
<gene>
    <name evidence="3" type="ORF">H9785_10630</name>
</gene>
<comment type="caution">
    <text evidence="3">The sequence shown here is derived from an EMBL/GenBank/DDBJ whole genome shotgun (WGS) entry which is preliminary data.</text>
</comment>
<dbReference type="PROSITE" id="PS51257">
    <property type="entry name" value="PROKAR_LIPOPROTEIN"/>
    <property type="match status" value="1"/>
</dbReference>
<dbReference type="Proteomes" id="UP000823860">
    <property type="component" value="Unassembled WGS sequence"/>
</dbReference>
<feature type="region of interest" description="Disordered" evidence="1">
    <location>
        <begin position="308"/>
        <end position="335"/>
    </location>
</feature>
<dbReference type="EMBL" id="DWZE01000131">
    <property type="protein sequence ID" value="HJA84407.1"/>
    <property type="molecule type" value="Genomic_DNA"/>
</dbReference>
<proteinExistence type="predicted"/>
<accession>A0A9D2KTK2</accession>
<protein>
    <recommendedName>
        <fullName evidence="5">Major fimbrial subunit protein N-terminal domain-containing protein</fullName>
    </recommendedName>
</protein>
<reference evidence="3" key="2">
    <citation type="submission" date="2021-04" db="EMBL/GenBank/DDBJ databases">
        <authorList>
            <person name="Gilroy R."/>
        </authorList>
    </citation>
    <scope>NUCLEOTIDE SEQUENCE</scope>
    <source>
        <strain evidence="3">ChiHecec1B25-7008</strain>
    </source>
</reference>
<feature type="signal peptide" evidence="2">
    <location>
        <begin position="1"/>
        <end position="20"/>
    </location>
</feature>
<keyword evidence="2" id="KW-0732">Signal</keyword>
<name>A0A9D2KTK2_9BACE</name>
<organism evidence="3 4">
    <name type="scientific">Candidatus Bacteroides intestinavium</name>
    <dbReference type="NCBI Taxonomy" id="2838469"/>
    <lineage>
        <taxon>Bacteria</taxon>
        <taxon>Pseudomonadati</taxon>
        <taxon>Bacteroidota</taxon>
        <taxon>Bacteroidia</taxon>
        <taxon>Bacteroidales</taxon>
        <taxon>Bacteroidaceae</taxon>
        <taxon>Bacteroides</taxon>
    </lineage>
</organism>
<reference evidence="3" key="1">
    <citation type="journal article" date="2021" name="PeerJ">
        <title>Extensive microbial diversity within the chicken gut microbiome revealed by metagenomics and culture.</title>
        <authorList>
            <person name="Gilroy R."/>
            <person name="Ravi A."/>
            <person name="Getino M."/>
            <person name="Pursley I."/>
            <person name="Horton D.L."/>
            <person name="Alikhan N.F."/>
            <person name="Baker D."/>
            <person name="Gharbi K."/>
            <person name="Hall N."/>
            <person name="Watson M."/>
            <person name="Adriaenssens E.M."/>
            <person name="Foster-Nyarko E."/>
            <person name="Jarju S."/>
            <person name="Secka A."/>
            <person name="Antonio M."/>
            <person name="Oren A."/>
            <person name="Chaudhuri R.R."/>
            <person name="La Ragione R."/>
            <person name="Hildebrand F."/>
            <person name="Pallen M.J."/>
        </authorList>
    </citation>
    <scope>NUCLEOTIDE SEQUENCE</scope>
    <source>
        <strain evidence="3">ChiHecec1B25-7008</strain>
    </source>
</reference>
<evidence type="ECO:0000313" key="3">
    <source>
        <dbReference type="EMBL" id="HJA84407.1"/>
    </source>
</evidence>
<dbReference type="AlphaFoldDB" id="A0A9D2KTK2"/>
<evidence type="ECO:0000256" key="1">
    <source>
        <dbReference type="SAM" id="MobiDB-lite"/>
    </source>
</evidence>
<evidence type="ECO:0000256" key="2">
    <source>
        <dbReference type="SAM" id="SignalP"/>
    </source>
</evidence>
<evidence type="ECO:0000313" key="4">
    <source>
        <dbReference type="Proteomes" id="UP000823860"/>
    </source>
</evidence>
<evidence type="ECO:0008006" key="5">
    <source>
        <dbReference type="Google" id="ProtNLM"/>
    </source>
</evidence>
<feature type="compositionally biased region" description="Acidic residues" evidence="1">
    <location>
        <begin position="311"/>
        <end position="328"/>
    </location>
</feature>